<feature type="transmembrane region" description="Helical" evidence="1">
    <location>
        <begin position="7"/>
        <end position="26"/>
    </location>
</feature>
<dbReference type="OrthoDB" id="246488at2"/>
<comment type="caution">
    <text evidence="2">The sequence shown here is derived from an EMBL/GenBank/DDBJ whole genome shotgun (WGS) entry which is preliminary data.</text>
</comment>
<dbReference type="RefSeq" id="WP_034238161.1">
    <property type="nucleotide sequence ID" value="NZ_AQRA01000001.1"/>
</dbReference>
<proteinExistence type="predicted"/>
<keyword evidence="1" id="KW-1133">Transmembrane helix</keyword>
<sequence length="360" mass="41540">MAREITAPVRFVLFVVIVFFTVLEIYSQTSPEFTFNKEYITVKKDVKTSGNFYVYRGEIPKDEFSSINPVLGKLIEEKTSIRFTPLIPFGWNQKYTVVYGDTIEYFVLDIPEEYEYLSVTSIYPSAKTLPSNLLKWYIQFSHPINETHIYDHIRFINAVGDTLPRAALSLENALISNHGKLLTVWVEPGRQKRDLIPNKQLGPVFKNENSYKLVVLKKLKDINGISMHDNFIHSFQITNADRIKPDINSWKIQAPKVNSKSRLLISCHEPLDYGSTQNSITVINTKGEKINGNWQFTDHESTMFFTPLHPWKKGNYNILLQPHIEDLAGNNLDRLFDSEITDTISSHILPKVHKIKFSIK</sequence>
<accession>A0A023BZW1</accession>
<name>A0A023BZW1_9FLAO</name>
<dbReference type="EMBL" id="AQRA01000001">
    <property type="protein sequence ID" value="EZH75581.1"/>
    <property type="molecule type" value="Genomic_DNA"/>
</dbReference>
<protein>
    <recommendedName>
        <fullName evidence="4">SbsA Ig-like domain-containing protein</fullName>
    </recommendedName>
</protein>
<dbReference type="eggNOG" id="ENOG502ZCER">
    <property type="taxonomic scope" value="Bacteria"/>
</dbReference>
<keyword evidence="3" id="KW-1185">Reference proteome</keyword>
<evidence type="ECO:0000313" key="2">
    <source>
        <dbReference type="EMBL" id="EZH75581.1"/>
    </source>
</evidence>
<organism evidence="2 3">
    <name type="scientific">Aquimarina atlantica</name>
    <dbReference type="NCBI Taxonomy" id="1317122"/>
    <lineage>
        <taxon>Bacteria</taxon>
        <taxon>Pseudomonadati</taxon>
        <taxon>Bacteroidota</taxon>
        <taxon>Flavobacteriia</taxon>
        <taxon>Flavobacteriales</taxon>
        <taxon>Flavobacteriaceae</taxon>
        <taxon>Aquimarina</taxon>
    </lineage>
</organism>
<dbReference type="STRING" id="1317122.ATO12_02000"/>
<reference evidence="2 3" key="1">
    <citation type="submission" date="2014-04" db="EMBL/GenBank/DDBJ databases">
        <title>Aquimarina sp. 22II-S11-z7 Genome Sequencing.</title>
        <authorList>
            <person name="Lai Q."/>
        </authorList>
    </citation>
    <scope>NUCLEOTIDE SEQUENCE [LARGE SCALE GENOMIC DNA]</scope>
    <source>
        <strain evidence="2 3">22II-S11-z7</strain>
    </source>
</reference>
<dbReference type="Proteomes" id="UP000023541">
    <property type="component" value="Unassembled WGS sequence"/>
</dbReference>
<gene>
    <name evidence="2" type="ORF">ATO12_02000</name>
</gene>
<evidence type="ECO:0000256" key="1">
    <source>
        <dbReference type="SAM" id="Phobius"/>
    </source>
</evidence>
<dbReference type="AlphaFoldDB" id="A0A023BZW1"/>
<keyword evidence="1" id="KW-0812">Transmembrane</keyword>
<evidence type="ECO:0000313" key="3">
    <source>
        <dbReference type="Proteomes" id="UP000023541"/>
    </source>
</evidence>
<evidence type="ECO:0008006" key="4">
    <source>
        <dbReference type="Google" id="ProtNLM"/>
    </source>
</evidence>
<keyword evidence="1" id="KW-0472">Membrane</keyword>